<dbReference type="EMBL" id="AP018174">
    <property type="protein sequence ID" value="BAY14360.1"/>
    <property type="molecule type" value="Genomic_DNA"/>
</dbReference>
<dbReference type="AlphaFoldDB" id="A0A1Z4GA13"/>
<reference evidence="2 3" key="1">
    <citation type="submission" date="2017-06" db="EMBL/GenBank/DDBJ databases">
        <title>Genome sequencing of cyanobaciteial culture collection at National Institute for Environmental Studies (NIES).</title>
        <authorList>
            <person name="Hirose Y."/>
            <person name="Shimura Y."/>
            <person name="Fujisawa T."/>
            <person name="Nakamura Y."/>
            <person name="Kawachi M."/>
        </authorList>
    </citation>
    <scope>NUCLEOTIDE SEQUENCE [LARGE SCALE GENOMIC DNA]</scope>
    <source>
        <strain evidence="2 3">NIES-21</strain>
    </source>
</reference>
<feature type="domain" description="DUF4332" evidence="1">
    <location>
        <begin position="24"/>
        <end position="144"/>
    </location>
</feature>
<protein>
    <recommendedName>
        <fullName evidence="1">DUF4332 domain-containing protein</fullName>
    </recommendedName>
</protein>
<evidence type="ECO:0000313" key="2">
    <source>
        <dbReference type="EMBL" id="BAY14360.1"/>
    </source>
</evidence>
<name>A0A1Z4GA13_9CYAN</name>
<keyword evidence="3" id="KW-1185">Reference proteome</keyword>
<gene>
    <name evidence="2" type="ORF">NIES21_01170</name>
</gene>
<dbReference type="OrthoDB" id="530698at2"/>
<accession>A0A1Z4GA13</accession>
<organism evidence="2 3">
    <name type="scientific">Anabaenopsis circularis NIES-21</name>
    <dbReference type="NCBI Taxonomy" id="1085406"/>
    <lineage>
        <taxon>Bacteria</taxon>
        <taxon>Bacillati</taxon>
        <taxon>Cyanobacteriota</taxon>
        <taxon>Cyanophyceae</taxon>
        <taxon>Nostocales</taxon>
        <taxon>Nodulariaceae</taxon>
        <taxon>Anabaenopsis</taxon>
    </lineage>
</organism>
<sequence length="165" mass="18434">MSAKHTDKSRIRIQSGDWPIEHLPGLSQQEQSQLQTCGIKTTRSLFNQGKTLEARVALASKLQVHLQYVNKWLALADLSRIPTVGTQYCGLLLHAGIGSVAQLAETPSHRLHRQIMRLQVATLQRRDLCPSIELVQQWSQQAKTVLSAESPKFAQRGEPPHATSR</sequence>
<dbReference type="InterPro" id="IPR025567">
    <property type="entry name" value="DUF4332"/>
</dbReference>
<evidence type="ECO:0000313" key="3">
    <source>
        <dbReference type="Proteomes" id="UP000218287"/>
    </source>
</evidence>
<dbReference type="Pfam" id="PF14229">
    <property type="entry name" value="DUF4332"/>
    <property type="match status" value="1"/>
</dbReference>
<dbReference type="Proteomes" id="UP000218287">
    <property type="component" value="Chromosome"/>
</dbReference>
<evidence type="ECO:0000259" key="1">
    <source>
        <dbReference type="Pfam" id="PF14229"/>
    </source>
</evidence>
<proteinExistence type="predicted"/>